<keyword evidence="3" id="KW-1185">Reference proteome</keyword>
<dbReference type="NCBIfam" id="TIGR01965">
    <property type="entry name" value="VCBS_repeat"/>
    <property type="match status" value="1"/>
</dbReference>
<dbReference type="Proteomes" id="UP000708347">
    <property type="component" value="Unassembled WGS sequence"/>
</dbReference>
<reference evidence="2 3" key="1">
    <citation type="submission" date="2019-05" db="EMBL/GenBank/DDBJ databases">
        <title>Mycolicibacterium sphagni ENV482 genome assembly.</title>
        <authorList>
            <person name="Chen W."/>
            <person name="Faulkner N.W."/>
            <person name="Hyman M.R."/>
        </authorList>
    </citation>
    <scope>NUCLEOTIDE SEQUENCE [LARGE SCALE GENOMIC DNA]</scope>
    <source>
        <strain evidence="2 3">ENV482</strain>
    </source>
</reference>
<dbReference type="Pfam" id="PF17963">
    <property type="entry name" value="Big_9"/>
    <property type="match status" value="3"/>
</dbReference>
<evidence type="ECO:0000313" key="3">
    <source>
        <dbReference type="Proteomes" id="UP000708347"/>
    </source>
</evidence>
<protein>
    <recommendedName>
        <fullName evidence="4">RapA2 cadherin-like domain-containing protein</fullName>
    </recommendedName>
</protein>
<dbReference type="RefSeq" id="WP_174398530.1">
    <property type="nucleotide sequence ID" value="NZ_VBSB01000008.1"/>
</dbReference>
<gene>
    <name evidence="2" type="ORF">FEG63_14440</name>
</gene>
<accession>A0ABX2JT33</accession>
<name>A0ABX2JT33_9MYCO</name>
<dbReference type="EMBL" id="VBSB01000008">
    <property type="protein sequence ID" value="NTY60746.1"/>
    <property type="molecule type" value="Genomic_DNA"/>
</dbReference>
<evidence type="ECO:0000256" key="1">
    <source>
        <dbReference type="SAM" id="MobiDB-lite"/>
    </source>
</evidence>
<dbReference type="InterPro" id="IPR010221">
    <property type="entry name" value="VCBS_dom"/>
</dbReference>
<evidence type="ECO:0008006" key="4">
    <source>
        <dbReference type="Google" id="ProtNLM"/>
    </source>
</evidence>
<organism evidence="2 3">
    <name type="scientific">Mycolicibacterium sphagni</name>
    <dbReference type="NCBI Taxonomy" id="1786"/>
    <lineage>
        <taxon>Bacteria</taxon>
        <taxon>Bacillati</taxon>
        <taxon>Actinomycetota</taxon>
        <taxon>Actinomycetes</taxon>
        <taxon>Mycobacteriales</taxon>
        <taxon>Mycobacteriaceae</taxon>
        <taxon>Mycolicibacterium</taxon>
    </lineage>
</organism>
<evidence type="ECO:0000313" key="2">
    <source>
        <dbReference type="EMBL" id="NTY60746.1"/>
    </source>
</evidence>
<feature type="region of interest" description="Disordered" evidence="1">
    <location>
        <begin position="44"/>
        <end position="76"/>
    </location>
</feature>
<sequence>MISSAVEKSAGDPRSIHAVAWLGAGAITLGIGAALVSGSSLAHAETGHSSRESGTSGTHAGPAKPDRHSTGSAKAKTFTPIRPRAAVTANIAAGQIDTPTRRTAINTVLGWLSHELQYTLFNKPPTIAPIQHSEDPLTGVVVGDFHGSGATDSRLTYTATQPDNAAVHVNPDGTFTVTPDANTAHVGGTVTFTVTADNGSGYRLPGLAGRIQAVIHSLAQRLGLSGSDTSTTVVTVDVAATNKPPVVTGYTDGTLGSGGIVTGQMQATDLNGDTLNFNGSTTTALGGTVVINSDGTFTYTPTASIRHAAAAINDPGAATIDSFSINVSDGYGGVATETVHVPVSPANGNPTGGAITGLQVDDIIGVVTGSVTGVTDPDLDTLGYSSNPTSVGGGSVDVYNDGSFTYNPTADQRHLAAALGAPFTSTHDSFTIFVSDGHGGSTAIIIVVPVPPEADEPPTGVAAG</sequence>
<comment type="caution">
    <text evidence="2">The sequence shown here is derived from an EMBL/GenBank/DDBJ whole genome shotgun (WGS) entry which is preliminary data.</text>
</comment>
<proteinExistence type="predicted"/>